<proteinExistence type="predicted"/>
<evidence type="ECO:0000313" key="1">
    <source>
        <dbReference type="EMBL" id="TEU47539.1"/>
    </source>
</evidence>
<reference evidence="1 2" key="1">
    <citation type="submission" date="2019-03" db="EMBL/GenBank/DDBJ databases">
        <title>Burkholderia cepacia outbreak.</title>
        <authorList>
            <person name="Farzana R."/>
            <person name="Walsh T.R."/>
        </authorList>
    </citation>
    <scope>NUCLEOTIDE SEQUENCE [LARGE SCALE GENOMIC DNA]</scope>
    <source>
        <strain evidence="2">d13</strain>
    </source>
</reference>
<dbReference type="RefSeq" id="WP_134256263.1">
    <property type="nucleotide sequence ID" value="NZ_SNSG01000013.1"/>
</dbReference>
<dbReference type="Proteomes" id="UP000298234">
    <property type="component" value="Unassembled WGS sequence"/>
</dbReference>
<sequence>MCLFLSHGDKGGVGKSFGVRGFADYGVRHGLPLTVVDADNRASDLYHLTRENSAITEVLRLNLRDEQGWMDLSDVIERTGRVGNIAVSLPAAVGDQEDQYGKFLYQVLESLGVPYRVVWVMNDKADSVALLKRFIENSGIPVQNIQPVLNTFFAQDFPVWDGSNTRRMFTEAGIRDVRLPKMEFEDKLTGGNLRGLWSDYLGGKFGPVNLYMRVRLQDWLKQMDEFFDSMNLPLIRNGQSSVATAA</sequence>
<protein>
    <recommendedName>
        <fullName evidence="3">CobQ/CobB/MinD/ParA nucleotide binding domain-containing protein</fullName>
    </recommendedName>
</protein>
<evidence type="ECO:0000313" key="2">
    <source>
        <dbReference type="Proteomes" id="UP000298234"/>
    </source>
</evidence>
<evidence type="ECO:0008006" key="3">
    <source>
        <dbReference type="Google" id="ProtNLM"/>
    </source>
</evidence>
<dbReference type="AlphaFoldDB" id="A0AAX2RQM6"/>
<name>A0AAX2RQM6_BURCE</name>
<dbReference type="EMBL" id="SNSQ01000016">
    <property type="protein sequence ID" value="TEU47539.1"/>
    <property type="molecule type" value="Genomic_DNA"/>
</dbReference>
<dbReference type="SUPFAM" id="SSF52540">
    <property type="entry name" value="P-loop containing nucleoside triphosphate hydrolases"/>
    <property type="match status" value="1"/>
</dbReference>
<dbReference type="InterPro" id="IPR027417">
    <property type="entry name" value="P-loop_NTPase"/>
</dbReference>
<comment type="caution">
    <text evidence="1">The sequence shown here is derived from an EMBL/GenBank/DDBJ whole genome shotgun (WGS) entry which is preliminary data.</text>
</comment>
<gene>
    <name evidence="1" type="ORF">E3D37_16165</name>
</gene>
<organism evidence="1 2">
    <name type="scientific">Burkholderia cepacia</name>
    <name type="common">Pseudomonas cepacia</name>
    <dbReference type="NCBI Taxonomy" id="292"/>
    <lineage>
        <taxon>Bacteria</taxon>
        <taxon>Pseudomonadati</taxon>
        <taxon>Pseudomonadota</taxon>
        <taxon>Betaproteobacteria</taxon>
        <taxon>Burkholderiales</taxon>
        <taxon>Burkholderiaceae</taxon>
        <taxon>Burkholderia</taxon>
        <taxon>Burkholderia cepacia complex</taxon>
    </lineage>
</organism>
<accession>A0AAX2RQM6</accession>